<gene>
    <name evidence="2" type="ORF">Sya03_39880</name>
</gene>
<dbReference type="AlphaFoldDB" id="A0A8J3Y9T5"/>
<dbReference type="EMBL" id="BOOY01000029">
    <property type="protein sequence ID" value="GIJ04636.1"/>
    <property type="molecule type" value="Genomic_DNA"/>
</dbReference>
<name>A0A8J3Y9T5_9ACTN</name>
<feature type="region of interest" description="Disordered" evidence="1">
    <location>
        <begin position="1"/>
        <end position="26"/>
    </location>
</feature>
<organism evidence="2 3">
    <name type="scientific">Spirilliplanes yamanashiensis</name>
    <dbReference type="NCBI Taxonomy" id="42233"/>
    <lineage>
        <taxon>Bacteria</taxon>
        <taxon>Bacillati</taxon>
        <taxon>Actinomycetota</taxon>
        <taxon>Actinomycetes</taxon>
        <taxon>Micromonosporales</taxon>
        <taxon>Micromonosporaceae</taxon>
        <taxon>Spirilliplanes</taxon>
    </lineage>
</organism>
<dbReference type="Proteomes" id="UP000652013">
    <property type="component" value="Unassembled WGS sequence"/>
</dbReference>
<feature type="region of interest" description="Disordered" evidence="1">
    <location>
        <begin position="138"/>
        <end position="165"/>
    </location>
</feature>
<comment type="caution">
    <text evidence="2">The sequence shown here is derived from an EMBL/GenBank/DDBJ whole genome shotgun (WGS) entry which is preliminary data.</text>
</comment>
<accession>A0A8J3Y9T5</accession>
<proteinExistence type="predicted"/>
<reference evidence="2" key="1">
    <citation type="submission" date="2021-01" db="EMBL/GenBank/DDBJ databases">
        <title>Whole genome shotgun sequence of Spirilliplanes yamanashiensis NBRC 15828.</title>
        <authorList>
            <person name="Komaki H."/>
            <person name="Tamura T."/>
        </authorList>
    </citation>
    <scope>NUCLEOTIDE SEQUENCE</scope>
    <source>
        <strain evidence="2">NBRC 15828</strain>
    </source>
</reference>
<keyword evidence="3" id="KW-1185">Reference proteome</keyword>
<protein>
    <submittedName>
        <fullName evidence="2">Uncharacterized protein</fullName>
    </submittedName>
</protein>
<evidence type="ECO:0000313" key="3">
    <source>
        <dbReference type="Proteomes" id="UP000652013"/>
    </source>
</evidence>
<evidence type="ECO:0000256" key="1">
    <source>
        <dbReference type="SAM" id="MobiDB-lite"/>
    </source>
</evidence>
<sequence length="261" mass="29655">MSGKARHGPILHPSSRRPPAPIAEPAMSWGGLNPALTVWRNAINARFPDRGLASDGAVADEFHSPSSRHQPDADGTVDAFDCDVNFLGSNRPQGTPEERRICEALKLDFENDPHGRSILWIHQRVIANATVDDWREREYTGDSPHDKHIHFQSRQNREHDDRPWPMPRTDALLRETEDLPMKQDDFDKLMTSWARSRAGRDALHEVMRSIVEKDPATGEENLRWGGAIRTQNQRRDQQTTTITRRIDARADEILAAVRDNG</sequence>
<evidence type="ECO:0000313" key="2">
    <source>
        <dbReference type="EMBL" id="GIJ04636.1"/>
    </source>
</evidence>